<organism evidence="5 6">
    <name type="scientific">Tenacibaculum dicentrarchi</name>
    <dbReference type="NCBI Taxonomy" id="669041"/>
    <lineage>
        <taxon>Bacteria</taxon>
        <taxon>Pseudomonadati</taxon>
        <taxon>Bacteroidota</taxon>
        <taxon>Flavobacteriia</taxon>
        <taxon>Flavobacteriales</taxon>
        <taxon>Flavobacteriaceae</taxon>
        <taxon>Tenacibaculum</taxon>
    </lineage>
</organism>
<keyword evidence="6" id="KW-1185">Reference proteome</keyword>
<dbReference type="PANTHER" id="PTHR43270:SF12">
    <property type="entry name" value="SUCCINYL-DIAMINOPIMELATE DESUCCINYLASE"/>
    <property type="match status" value="1"/>
</dbReference>
<dbReference type="Gene3D" id="3.30.70.360">
    <property type="match status" value="1"/>
</dbReference>
<keyword evidence="1" id="KW-0645">Protease</keyword>
<evidence type="ECO:0000256" key="1">
    <source>
        <dbReference type="ARBA" id="ARBA00022670"/>
    </source>
</evidence>
<dbReference type="InterPro" id="IPR002933">
    <property type="entry name" value="Peptidase_M20"/>
</dbReference>
<feature type="domain" description="Peptidase M20 dimerisation" evidence="4">
    <location>
        <begin position="199"/>
        <end position="357"/>
    </location>
</feature>
<dbReference type="PANTHER" id="PTHR43270">
    <property type="entry name" value="BETA-ALA-HIS DIPEPTIDASE"/>
    <property type="match status" value="1"/>
</dbReference>
<dbReference type="SUPFAM" id="SSF53187">
    <property type="entry name" value="Zn-dependent exopeptidases"/>
    <property type="match status" value="1"/>
</dbReference>
<name>A0ABP1EQT3_9FLAO</name>
<dbReference type="EMBL" id="OZ038524">
    <property type="protein sequence ID" value="CAL2087335.1"/>
    <property type="molecule type" value="Genomic_DNA"/>
</dbReference>
<evidence type="ECO:0000313" key="5">
    <source>
        <dbReference type="EMBL" id="CAL2087335.1"/>
    </source>
</evidence>
<accession>A0ABP1EQT3</accession>
<dbReference type="NCBIfam" id="NF006579">
    <property type="entry name" value="PRK09104.1"/>
    <property type="match status" value="1"/>
</dbReference>
<dbReference type="Pfam" id="PF01546">
    <property type="entry name" value="Peptidase_M20"/>
    <property type="match status" value="1"/>
</dbReference>
<protein>
    <submittedName>
        <fullName evidence="5">Peptidase dimerization domain protein</fullName>
    </submittedName>
</protein>
<keyword evidence="3" id="KW-0378">Hydrolase</keyword>
<dbReference type="Proteomes" id="UP001497514">
    <property type="component" value="Chromosome"/>
</dbReference>
<dbReference type="NCBIfam" id="NF006053">
    <property type="entry name" value="PRK08201.1"/>
    <property type="match status" value="1"/>
</dbReference>
<dbReference type="NCBIfam" id="NF005914">
    <property type="entry name" value="PRK07907.1"/>
    <property type="match status" value="1"/>
</dbReference>
<dbReference type="InterPro" id="IPR051458">
    <property type="entry name" value="Cyt/Met_Dipeptidase"/>
</dbReference>
<evidence type="ECO:0000259" key="4">
    <source>
        <dbReference type="Pfam" id="PF07687"/>
    </source>
</evidence>
<reference evidence="5 6" key="1">
    <citation type="submission" date="2024-05" db="EMBL/GenBank/DDBJ databases">
        <authorList>
            <person name="Duchaud E."/>
        </authorList>
    </citation>
    <scope>NUCLEOTIDE SEQUENCE [LARGE SCALE GENOMIC DNA]</scope>
    <source>
        <strain evidence="5">Ena-SAMPLE-TAB-13-05-2024-13:56:06:370-140309</strain>
    </source>
</reference>
<dbReference type="RefSeq" id="WP_101903265.1">
    <property type="nucleotide sequence ID" value="NZ_OZ038524.1"/>
</dbReference>
<dbReference type="InterPro" id="IPR011650">
    <property type="entry name" value="Peptidase_M20_dimer"/>
</dbReference>
<evidence type="ECO:0000256" key="3">
    <source>
        <dbReference type="ARBA" id="ARBA00022801"/>
    </source>
</evidence>
<gene>
    <name evidence="5" type="ORF">TD3509T_2209</name>
</gene>
<evidence type="ECO:0000256" key="2">
    <source>
        <dbReference type="ARBA" id="ARBA00022723"/>
    </source>
</evidence>
<keyword evidence="2" id="KW-0479">Metal-binding</keyword>
<proteinExistence type="predicted"/>
<sequence>MENVQKYIEQHKDRFINELIDLLKIPSVSADPAYKKDVLNTADFVKESLEKAGCDKVEICETPGYPIIYGEKIIDSSLPTILVYGHYDVQPADPIELWTSPPFEPVIKKTDIHPEGAIFARGACDDKGQMYMHVKALEYMTSTGSLPCNVKFMIEGEEEVGSESLAWFVKRNQEKLANDVILISDTGMIAKDVPSITTGLRGLSYVEVEVTGPNRDLHSGLYGGAVANPINILTKMIASLQDDKNQITIPGFYDNVEELSLEERAEMAKAPFSIEAYKEALDIKEVHGEQGYTTNERNSIRPTLDVNGIWGGYTGEGAKTVIASKAYAKISMRLVPHQTPDEITEKFTTYFKSLAPDSVTVKVTPHHGGHGYVTPIDNIGYKSASKAYTKTFGKSPIPQRSGGSIPIVSLFEEELNSKSILMGFGLNSDAIHSPNEHFGVWNYLKGIETIPYFYEYFTELSK</sequence>
<dbReference type="Pfam" id="PF07687">
    <property type="entry name" value="M20_dimer"/>
    <property type="match status" value="1"/>
</dbReference>
<evidence type="ECO:0000313" key="6">
    <source>
        <dbReference type="Proteomes" id="UP001497514"/>
    </source>
</evidence>
<dbReference type="Gene3D" id="3.40.630.10">
    <property type="entry name" value="Zn peptidases"/>
    <property type="match status" value="1"/>
</dbReference>